<keyword evidence="5 7" id="KW-0472">Membrane</keyword>
<feature type="domain" description="TonB-dependent receptor plug" evidence="8">
    <location>
        <begin position="122"/>
        <end position="250"/>
    </location>
</feature>
<dbReference type="InterPro" id="IPR023997">
    <property type="entry name" value="TonB-dep_OMP_SusC/RagA_CS"/>
</dbReference>
<evidence type="ECO:0000256" key="4">
    <source>
        <dbReference type="ARBA" id="ARBA00022692"/>
    </source>
</evidence>
<keyword evidence="10" id="KW-1185">Reference proteome</keyword>
<keyword evidence="4 7" id="KW-0812">Transmembrane</keyword>
<dbReference type="InterPro" id="IPR023996">
    <property type="entry name" value="TonB-dep_OMP_SusC/RagA"/>
</dbReference>
<reference evidence="10" key="1">
    <citation type="journal article" date="2019" name="Int. J. Syst. Evol. Microbiol.">
        <title>The Global Catalogue of Microorganisms (GCM) 10K type strain sequencing project: providing services to taxonomists for standard genome sequencing and annotation.</title>
        <authorList>
            <consortium name="The Broad Institute Genomics Platform"/>
            <consortium name="The Broad Institute Genome Sequencing Center for Infectious Disease"/>
            <person name="Wu L."/>
            <person name="Ma J."/>
        </authorList>
    </citation>
    <scope>NUCLEOTIDE SEQUENCE [LARGE SCALE GENOMIC DNA]</scope>
    <source>
        <strain evidence="10">JCM 17858</strain>
    </source>
</reference>
<evidence type="ECO:0000256" key="3">
    <source>
        <dbReference type="ARBA" id="ARBA00022452"/>
    </source>
</evidence>
<evidence type="ECO:0000256" key="1">
    <source>
        <dbReference type="ARBA" id="ARBA00004571"/>
    </source>
</evidence>
<dbReference type="SUPFAM" id="SSF56935">
    <property type="entry name" value="Porins"/>
    <property type="match status" value="1"/>
</dbReference>
<dbReference type="Proteomes" id="UP001500394">
    <property type="component" value="Unassembled WGS sequence"/>
</dbReference>
<dbReference type="EMBL" id="BAABGR010000006">
    <property type="protein sequence ID" value="GAA4512170.1"/>
    <property type="molecule type" value="Genomic_DNA"/>
</dbReference>
<evidence type="ECO:0000313" key="9">
    <source>
        <dbReference type="EMBL" id="GAA4512170.1"/>
    </source>
</evidence>
<evidence type="ECO:0000256" key="7">
    <source>
        <dbReference type="PROSITE-ProRule" id="PRU01360"/>
    </source>
</evidence>
<dbReference type="InterPro" id="IPR037066">
    <property type="entry name" value="Plug_dom_sf"/>
</dbReference>
<dbReference type="PROSITE" id="PS52016">
    <property type="entry name" value="TONB_DEPENDENT_REC_3"/>
    <property type="match status" value="1"/>
</dbReference>
<dbReference type="Pfam" id="PF07715">
    <property type="entry name" value="Plug"/>
    <property type="match status" value="1"/>
</dbReference>
<dbReference type="Gene3D" id="2.60.40.1120">
    <property type="entry name" value="Carboxypeptidase-like, regulatory domain"/>
    <property type="match status" value="1"/>
</dbReference>
<comment type="subcellular location">
    <subcellularLocation>
        <location evidence="1 7">Cell outer membrane</location>
        <topology evidence="1 7">Multi-pass membrane protein</topology>
    </subcellularLocation>
</comment>
<dbReference type="NCBIfam" id="TIGR04056">
    <property type="entry name" value="OMP_RagA_SusC"/>
    <property type="match status" value="1"/>
</dbReference>
<keyword evidence="2 7" id="KW-0813">Transport</keyword>
<evidence type="ECO:0000256" key="5">
    <source>
        <dbReference type="ARBA" id="ARBA00023136"/>
    </source>
</evidence>
<comment type="similarity">
    <text evidence="7">Belongs to the TonB-dependent receptor family.</text>
</comment>
<evidence type="ECO:0000256" key="2">
    <source>
        <dbReference type="ARBA" id="ARBA00022448"/>
    </source>
</evidence>
<dbReference type="Gene3D" id="2.170.130.10">
    <property type="entry name" value="TonB-dependent receptor, plug domain"/>
    <property type="match status" value="1"/>
</dbReference>
<dbReference type="NCBIfam" id="TIGR04057">
    <property type="entry name" value="SusC_RagA_signa"/>
    <property type="match status" value="1"/>
</dbReference>
<keyword evidence="6 7" id="KW-0998">Cell outer membrane</keyword>
<evidence type="ECO:0000256" key="6">
    <source>
        <dbReference type="ARBA" id="ARBA00023237"/>
    </source>
</evidence>
<proteinExistence type="inferred from homology"/>
<dbReference type="Gene3D" id="2.40.170.20">
    <property type="entry name" value="TonB-dependent receptor, beta-barrel domain"/>
    <property type="match status" value="1"/>
</dbReference>
<dbReference type="Pfam" id="PF13715">
    <property type="entry name" value="CarbopepD_reg_2"/>
    <property type="match status" value="1"/>
</dbReference>
<dbReference type="InterPro" id="IPR012910">
    <property type="entry name" value="Plug_dom"/>
</dbReference>
<name>A0ABP8QX14_9SPHI</name>
<protein>
    <submittedName>
        <fullName evidence="9">SusC/RagA family TonB-linked outer membrane protein</fullName>
    </submittedName>
</protein>
<accession>A0ABP8QX14</accession>
<comment type="caution">
    <text evidence="9">The sequence shown here is derived from an EMBL/GenBank/DDBJ whole genome shotgun (WGS) entry which is preliminary data.</text>
</comment>
<keyword evidence="3 7" id="KW-1134">Transmembrane beta strand</keyword>
<evidence type="ECO:0000313" key="10">
    <source>
        <dbReference type="Proteomes" id="UP001500394"/>
    </source>
</evidence>
<dbReference type="InterPro" id="IPR036942">
    <property type="entry name" value="Beta-barrel_TonB_sf"/>
</dbReference>
<sequence>MAFAACPLLGPAYAATYNKDRVKFVQQTIRVAGKVVDANTNQALSNVSIYVNGKSVTSTKADGSFVVDAVAGAELRFSLIGYTTHVQKFNQSASNITISLQDSSQDIEEVVVTALGIKREQKALGYSVTTVNNEELTDAMANNWTEALSGKVAGLNLVKSGGGPAGTNQIILRGETSLSGENGALIVVDGVVMGGGTQMTGNGNSNYQDADSPVDFGTSLADINPDDIESISILKGPGASALYGYRGARGAIIITTKSGQKNQKGLGITVNSNTSVGTINRWPDYQYEYGQGVRGAGGDLYYSYGQSADGPSTYSTSSAWGPKFNGQMYYQYTPGYYRTTPPERTLWQAYPNNRKELFDPSFTTTNSISVSGGNNSTTARVSYTNVYNSWIVPNTGYQRNSVAVNVVHKLSDKLSISPKLTYNNRNSDNLPNTGYNNQTYMYFIRGMVPNFNTEWFKPGWLPDREGIEQITPFSNLLDNPYVIAYEMLNAQNKHHFIGNVQVDYKFNDFFSIMARTGIDFSFDKRKQRRPFDTYRYAQGFYKEQNVFNQEMNSDFLLKYNNDKGEVFKFSVSAGGAFMNRKYDKTDYATNKLVNPNVYNFSNSAENLTYNPYRSEIAVHSVFGMANFSYKNWLFWDFTGRVDWASTLASPITNKVPHFFYPSFNMSAVLSDLFELPKNISFWKLRFSAAGVGGGGDKSYLNSYTYDVADNFSPGLRNPQVIPNLDLKHENKVSYELGTDFRMFKNRLNVDLTVYKANNYDQILQVPIDPSSGYRWQVINGGNVANKGIEFSASYDVFKKKDGFRWKPYGNFNLFDTEIVSLADSVNNIVLSTIFGSRGTVEARVGGKFGDLYGFGYVRNENGDIVYDEFGFPLASSELIYLGNANANFKWGFGNEFRYKNFKLNILIDGQKGGVGYSLTHAVLMEEGKLKKTLPGRMNGIIGKGVVSDGNGGWAPNTKVVDAGDYYYAHFNRDQLEANTFSTDFIKLREVRFDYTFPKDITSKLKVQKAVIGVYGRDLLVFSNWPAFDPEFASLTGDNIQKGAEIAQFPSTRNFGINLSFSF</sequence>
<organism evidence="9 10">
    <name type="scientific">Sphingobacterium thermophilum</name>
    <dbReference type="NCBI Taxonomy" id="768534"/>
    <lineage>
        <taxon>Bacteria</taxon>
        <taxon>Pseudomonadati</taxon>
        <taxon>Bacteroidota</taxon>
        <taxon>Sphingobacteriia</taxon>
        <taxon>Sphingobacteriales</taxon>
        <taxon>Sphingobacteriaceae</taxon>
        <taxon>Sphingobacterium</taxon>
    </lineage>
</organism>
<evidence type="ECO:0000259" key="8">
    <source>
        <dbReference type="Pfam" id="PF07715"/>
    </source>
</evidence>
<dbReference type="SUPFAM" id="SSF49464">
    <property type="entry name" value="Carboxypeptidase regulatory domain-like"/>
    <property type="match status" value="1"/>
</dbReference>
<gene>
    <name evidence="9" type="ORF">GCM10023173_05820</name>
</gene>
<dbReference type="InterPro" id="IPR039426">
    <property type="entry name" value="TonB-dep_rcpt-like"/>
</dbReference>
<dbReference type="InterPro" id="IPR008969">
    <property type="entry name" value="CarboxyPept-like_regulatory"/>
</dbReference>